<evidence type="ECO:0000256" key="1">
    <source>
        <dbReference type="SAM" id="MobiDB-lite"/>
    </source>
</evidence>
<reference evidence="2 3" key="1">
    <citation type="journal article" date="2014" name="Agronomy (Basel)">
        <title>A Draft Genome Sequence for Ensete ventricosum, the Drought-Tolerant Tree Against Hunger.</title>
        <authorList>
            <person name="Harrison J."/>
            <person name="Moore K.A."/>
            <person name="Paszkiewicz K."/>
            <person name="Jones T."/>
            <person name="Grant M."/>
            <person name="Ambacheew D."/>
            <person name="Muzemil S."/>
            <person name="Studholme D.J."/>
        </authorList>
    </citation>
    <scope>NUCLEOTIDE SEQUENCE [LARGE SCALE GENOMIC DNA]</scope>
</reference>
<accession>A0A426Y500</accession>
<organism evidence="2 3">
    <name type="scientific">Ensete ventricosum</name>
    <name type="common">Abyssinian banana</name>
    <name type="synonym">Musa ensete</name>
    <dbReference type="NCBI Taxonomy" id="4639"/>
    <lineage>
        <taxon>Eukaryota</taxon>
        <taxon>Viridiplantae</taxon>
        <taxon>Streptophyta</taxon>
        <taxon>Embryophyta</taxon>
        <taxon>Tracheophyta</taxon>
        <taxon>Spermatophyta</taxon>
        <taxon>Magnoliopsida</taxon>
        <taxon>Liliopsida</taxon>
        <taxon>Zingiberales</taxon>
        <taxon>Musaceae</taxon>
        <taxon>Ensete</taxon>
    </lineage>
</organism>
<dbReference type="Proteomes" id="UP000287651">
    <property type="component" value="Unassembled WGS sequence"/>
</dbReference>
<name>A0A426Y500_ENSVE</name>
<comment type="caution">
    <text evidence="2">The sequence shown here is derived from an EMBL/GenBank/DDBJ whole genome shotgun (WGS) entry which is preliminary data.</text>
</comment>
<evidence type="ECO:0000313" key="3">
    <source>
        <dbReference type="Proteomes" id="UP000287651"/>
    </source>
</evidence>
<dbReference type="EMBL" id="AMZH03014917">
    <property type="protein sequence ID" value="RRT46848.1"/>
    <property type="molecule type" value="Genomic_DNA"/>
</dbReference>
<feature type="compositionally biased region" description="Basic and acidic residues" evidence="1">
    <location>
        <begin position="7"/>
        <end position="23"/>
    </location>
</feature>
<sequence>MTINSDTNEKSKALIENHKEQRSNKKPHRLPDQEELPTTLINTIKTMENVSDFEYPRHRVQCETSGARSRRSDQLRTPCKDPKKKRKFQGGGGSNLGNLNLRLGRSFWSWPVGTRHGQRLGPGVGGWGVMGLGWVFETRYHRNPRRLRREILGSGGRVTWSKWRWATGVVAKSDGRWPHVEVHVDEINSRELTRPLRIRRDRFRPRRKVRGGHRLAYRNRLDASLLGKDMGQADGREIFRAVC</sequence>
<gene>
    <name evidence="2" type="ORF">B296_00044701</name>
</gene>
<proteinExistence type="predicted"/>
<feature type="region of interest" description="Disordered" evidence="1">
    <location>
        <begin position="1"/>
        <end position="36"/>
    </location>
</feature>
<feature type="compositionally biased region" description="Basic and acidic residues" evidence="1">
    <location>
        <begin position="70"/>
        <end position="81"/>
    </location>
</feature>
<feature type="region of interest" description="Disordered" evidence="1">
    <location>
        <begin position="61"/>
        <end position="97"/>
    </location>
</feature>
<dbReference type="AlphaFoldDB" id="A0A426Y500"/>
<evidence type="ECO:0000313" key="2">
    <source>
        <dbReference type="EMBL" id="RRT46848.1"/>
    </source>
</evidence>
<protein>
    <submittedName>
        <fullName evidence="2">Uncharacterized protein</fullName>
    </submittedName>
</protein>